<reference evidence="6 7" key="1">
    <citation type="submission" date="2017-12" db="EMBL/GenBank/DDBJ databases">
        <title>Comparative genomics of Botrytis spp.</title>
        <authorList>
            <person name="Valero-Jimenez C.A."/>
            <person name="Tapia P."/>
            <person name="Veloso J."/>
            <person name="Silva-Moreno E."/>
            <person name="Staats M."/>
            <person name="Valdes J.H."/>
            <person name="Van Kan J.A.L."/>
        </authorList>
    </citation>
    <scope>NUCLEOTIDE SEQUENCE [LARGE SCALE GENOMIC DNA]</scope>
    <source>
        <strain evidence="6 7">MUCL11595</strain>
    </source>
</reference>
<keyword evidence="1" id="KW-0596">Phosphopantetheine</keyword>
<keyword evidence="7" id="KW-1185">Reference proteome</keyword>
<dbReference type="PROSITE" id="PS00012">
    <property type="entry name" value="PHOSPHOPANTETHEINE"/>
    <property type="match status" value="1"/>
</dbReference>
<evidence type="ECO:0000256" key="2">
    <source>
        <dbReference type="ARBA" id="ARBA00022553"/>
    </source>
</evidence>
<dbReference type="InterPro" id="IPR013217">
    <property type="entry name" value="Methyltransf_12"/>
</dbReference>
<gene>
    <name evidence="6" type="ORF">BCON_0061g00030</name>
</gene>
<dbReference type="SUPFAM" id="SSF53335">
    <property type="entry name" value="S-adenosyl-L-methionine-dependent methyltransferases"/>
    <property type="match status" value="1"/>
</dbReference>
<dbReference type="EMBL" id="PQXN01000061">
    <property type="protein sequence ID" value="TGO57838.1"/>
    <property type="molecule type" value="Genomic_DNA"/>
</dbReference>
<organism evidence="6 7">
    <name type="scientific">Botryotinia convoluta</name>
    <dbReference type="NCBI Taxonomy" id="54673"/>
    <lineage>
        <taxon>Eukaryota</taxon>
        <taxon>Fungi</taxon>
        <taxon>Dikarya</taxon>
        <taxon>Ascomycota</taxon>
        <taxon>Pezizomycotina</taxon>
        <taxon>Leotiomycetes</taxon>
        <taxon>Helotiales</taxon>
        <taxon>Sclerotiniaceae</taxon>
        <taxon>Botryotinia</taxon>
    </lineage>
</organism>
<dbReference type="SUPFAM" id="SSF47336">
    <property type="entry name" value="ACP-like"/>
    <property type="match status" value="1"/>
</dbReference>
<comment type="caution">
    <text evidence="6">The sequence shown here is derived from an EMBL/GenBank/DDBJ whole genome shotgun (WGS) entry which is preliminary data.</text>
</comment>
<dbReference type="InterPro" id="IPR009081">
    <property type="entry name" value="PP-bd_ACP"/>
</dbReference>
<dbReference type="Gene3D" id="1.10.1200.10">
    <property type="entry name" value="ACP-like"/>
    <property type="match status" value="1"/>
</dbReference>
<dbReference type="OrthoDB" id="429813at2759"/>
<sequence>MGSNLDDLGADSLVAIEIISKLNEAFGVDISTTEFASMVDVASIFTLIPGASDVDSVQTPITSPSKSLPASSDSSNDGAAAFDTETNLTENKEGTTSTKNNAASIHAAFQEIRHSFDAHAKTTNYSGDWDKVYPEQLKTVTAFIIEAFEKLDCPIKNFRQGEKLPAVKSTLDKYRREILRLWEILEEAGVVEKIGDEFACGPAAKDYDNKAMSAEYLSAKLLSEFPHYLPMKNLVDLVGPQLADCLTGEVNPISLLYGDEKGRSLVDDFNFNTPDALAAVKVLCDFVSAIIRSRIFEHEPLHILEVGAGTGGTTKHLIPFLQAIGLPFTYTFTDLSTSLVTRAMKTTFKDTKNMKFMKLNIEETPPEKLLGRHHIVVSTNCVHATRDLRYSLSNIHKLLRPNVGCVVLLEGTQKLAWLDLVWGLLDGWWLFGDGRRFAMQSAWAWERDMQAAGFPTLTDPME</sequence>
<evidence type="ECO:0000256" key="3">
    <source>
        <dbReference type="ARBA" id="ARBA00022679"/>
    </source>
</evidence>
<keyword evidence="3" id="KW-0808">Transferase</keyword>
<dbReference type="PANTHER" id="PTHR45681">
    <property type="entry name" value="POLYKETIDE SYNTHASE 44-RELATED"/>
    <property type="match status" value="1"/>
</dbReference>
<feature type="domain" description="Carrier" evidence="5">
    <location>
        <begin position="1"/>
        <end position="52"/>
    </location>
</feature>
<dbReference type="InterPro" id="IPR036736">
    <property type="entry name" value="ACP-like_sf"/>
</dbReference>
<proteinExistence type="predicted"/>
<dbReference type="Pfam" id="PF08242">
    <property type="entry name" value="Methyltransf_12"/>
    <property type="match status" value="1"/>
</dbReference>
<feature type="compositionally biased region" description="Polar residues" evidence="4">
    <location>
        <begin position="84"/>
        <end position="100"/>
    </location>
</feature>
<dbReference type="Gene3D" id="3.40.50.150">
    <property type="entry name" value="Vaccinia Virus protein VP39"/>
    <property type="match status" value="1"/>
</dbReference>
<keyword evidence="2" id="KW-0597">Phosphoprotein</keyword>
<evidence type="ECO:0000256" key="1">
    <source>
        <dbReference type="ARBA" id="ARBA00022450"/>
    </source>
</evidence>
<evidence type="ECO:0000313" key="6">
    <source>
        <dbReference type="EMBL" id="TGO57838.1"/>
    </source>
</evidence>
<feature type="compositionally biased region" description="Low complexity" evidence="4">
    <location>
        <begin position="63"/>
        <end position="83"/>
    </location>
</feature>
<feature type="region of interest" description="Disordered" evidence="4">
    <location>
        <begin position="55"/>
        <end position="100"/>
    </location>
</feature>
<dbReference type="PROSITE" id="PS50075">
    <property type="entry name" value="CARRIER"/>
    <property type="match status" value="1"/>
</dbReference>
<protein>
    <recommendedName>
        <fullName evidence="5">Carrier domain-containing protein</fullName>
    </recommendedName>
</protein>
<dbReference type="Proteomes" id="UP000297527">
    <property type="component" value="Unassembled WGS sequence"/>
</dbReference>
<dbReference type="GO" id="GO:0016740">
    <property type="term" value="F:transferase activity"/>
    <property type="evidence" value="ECO:0007669"/>
    <property type="project" value="UniProtKB-KW"/>
</dbReference>
<dbReference type="CDD" id="cd02440">
    <property type="entry name" value="AdoMet_MTases"/>
    <property type="match status" value="1"/>
</dbReference>
<dbReference type="AlphaFoldDB" id="A0A4Z1I8D8"/>
<name>A0A4Z1I8D8_9HELO</name>
<evidence type="ECO:0000256" key="4">
    <source>
        <dbReference type="SAM" id="MobiDB-lite"/>
    </source>
</evidence>
<evidence type="ECO:0000313" key="7">
    <source>
        <dbReference type="Proteomes" id="UP000297527"/>
    </source>
</evidence>
<dbReference type="PANTHER" id="PTHR45681:SF6">
    <property type="entry name" value="POLYKETIDE SYNTHASE 37"/>
    <property type="match status" value="1"/>
</dbReference>
<dbReference type="InterPro" id="IPR029063">
    <property type="entry name" value="SAM-dependent_MTases_sf"/>
</dbReference>
<dbReference type="InterPro" id="IPR041068">
    <property type="entry name" value="HTH_51"/>
</dbReference>
<evidence type="ECO:0000259" key="5">
    <source>
        <dbReference type="PROSITE" id="PS50075"/>
    </source>
</evidence>
<dbReference type="InterPro" id="IPR006162">
    <property type="entry name" value="Ppantetheine_attach_site"/>
</dbReference>
<dbReference type="InterPro" id="IPR050444">
    <property type="entry name" value="Polyketide_Synthase"/>
</dbReference>
<accession>A0A4Z1I8D8</accession>
<dbReference type="Pfam" id="PF00550">
    <property type="entry name" value="PP-binding"/>
    <property type="match status" value="1"/>
</dbReference>
<dbReference type="Pfam" id="PF18558">
    <property type="entry name" value="HTH_51"/>
    <property type="match status" value="1"/>
</dbReference>